<dbReference type="EMBL" id="MDTQ01000001">
    <property type="protein sequence ID" value="ODC05023.1"/>
    <property type="molecule type" value="Genomic_DNA"/>
</dbReference>
<evidence type="ECO:0000259" key="12">
    <source>
        <dbReference type="PROSITE" id="PS50990"/>
    </source>
</evidence>
<dbReference type="Gene3D" id="1.20.1560.10">
    <property type="entry name" value="ABC transporter type 1, transmembrane domain"/>
    <property type="match status" value="1"/>
</dbReference>
<dbReference type="InterPro" id="IPR003439">
    <property type="entry name" value="ABC_transporter-like_ATP-bd"/>
</dbReference>
<dbReference type="InterPro" id="IPR039421">
    <property type="entry name" value="Type_1_exporter"/>
</dbReference>
<dbReference type="CDD" id="cd03245">
    <property type="entry name" value="ABCC_bacteriocin_exporters"/>
    <property type="match status" value="1"/>
</dbReference>
<feature type="transmembrane region" description="Helical" evidence="9">
    <location>
        <begin position="308"/>
        <end position="326"/>
    </location>
</feature>
<evidence type="ECO:0000256" key="7">
    <source>
        <dbReference type="ARBA" id="ARBA00022989"/>
    </source>
</evidence>
<dbReference type="GO" id="GO:0034040">
    <property type="term" value="F:ATPase-coupled lipid transmembrane transporter activity"/>
    <property type="evidence" value="ECO:0007669"/>
    <property type="project" value="TreeGrafter"/>
</dbReference>
<dbReference type="Pfam" id="PF00005">
    <property type="entry name" value="ABC_tran"/>
    <property type="match status" value="1"/>
</dbReference>
<dbReference type="GO" id="GO:0008233">
    <property type="term" value="F:peptidase activity"/>
    <property type="evidence" value="ECO:0007669"/>
    <property type="project" value="InterPro"/>
</dbReference>
<dbReference type="PROSITE" id="PS50929">
    <property type="entry name" value="ABC_TM1F"/>
    <property type="match status" value="1"/>
</dbReference>
<feature type="transmembrane region" description="Helical" evidence="9">
    <location>
        <begin position="173"/>
        <end position="195"/>
    </location>
</feature>
<keyword evidence="3" id="KW-1003">Cell membrane</keyword>
<accession>A0A1E2VDJ5</accession>
<feature type="domain" description="ABC transporter" evidence="10">
    <location>
        <begin position="485"/>
        <end position="722"/>
    </location>
</feature>
<organism evidence="13 14">
    <name type="scientific">Terasakiispira papahanaumokuakeensis</name>
    <dbReference type="NCBI Taxonomy" id="197479"/>
    <lineage>
        <taxon>Bacteria</taxon>
        <taxon>Pseudomonadati</taxon>
        <taxon>Pseudomonadota</taxon>
        <taxon>Gammaproteobacteria</taxon>
        <taxon>Oceanospirillales</taxon>
        <taxon>Terasakiispira</taxon>
    </lineage>
</organism>
<dbReference type="GO" id="GO:0140359">
    <property type="term" value="F:ABC-type transporter activity"/>
    <property type="evidence" value="ECO:0007669"/>
    <property type="project" value="InterPro"/>
</dbReference>
<dbReference type="SUPFAM" id="SSF90123">
    <property type="entry name" value="ABC transporter transmembrane region"/>
    <property type="match status" value="1"/>
</dbReference>
<evidence type="ECO:0000256" key="2">
    <source>
        <dbReference type="ARBA" id="ARBA00022448"/>
    </source>
</evidence>
<dbReference type="Proteomes" id="UP000094291">
    <property type="component" value="Unassembled WGS sequence"/>
</dbReference>
<dbReference type="GO" id="GO:0005524">
    <property type="term" value="F:ATP binding"/>
    <property type="evidence" value="ECO:0007669"/>
    <property type="project" value="UniProtKB-KW"/>
</dbReference>
<dbReference type="CDD" id="cd18587">
    <property type="entry name" value="ABC_6TM_LapB_like"/>
    <property type="match status" value="1"/>
</dbReference>
<name>A0A1E2VDJ5_9GAMM</name>
<evidence type="ECO:0000256" key="1">
    <source>
        <dbReference type="ARBA" id="ARBA00004651"/>
    </source>
</evidence>
<dbReference type="InterPro" id="IPR017750">
    <property type="entry name" value="ATPase_T1SS"/>
</dbReference>
<evidence type="ECO:0000259" key="10">
    <source>
        <dbReference type="PROSITE" id="PS50893"/>
    </source>
</evidence>
<evidence type="ECO:0000256" key="3">
    <source>
        <dbReference type="ARBA" id="ARBA00022475"/>
    </source>
</evidence>
<dbReference type="FunFam" id="3.40.50.300:FF:000299">
    <property type="entry name" value="ABC transporter ATP-binding protein/permease"/>
    <property type="match status" value="1"/>
</dbReference>
<keyword evidence="2" id="KW-0813">Transport</keyword>
<feature type="transmembrane region" description="Helical" evidence="9">
    <location>
        <begin position="207"/>
        <end position="224"/>
    </location>
</feature>
<keyword evidence="7 9" id="KW-1133">Transmembrane helix</keyword>
<dbReference type="NCBIfam" id="TIGR03375">
    <property type="entry name" value="type_I_sec_LssB"/>
    <property type="match status" value="1"/>
</dbReference>
<sequence>MGKLEKGVGTGKTESVVRDELLECLLGVASIHDHQASADAIVGGLPLENGRLIPSLMPRAAARAGMAARLVKARITQLNEALLPAILLLEPGRACILLSLNETDHSAQVIFPGLTQASVAVNLDRLVEAYSGHALYIRPRLNYKPKDAEISSDKQQHWFWGAIRENRPLYRDIVLGSFLINLFALGMPLFALNVYDRVVPNHTTETLWVLVLGVAIVICLDLVMRLMRNTFIDMAASRADIKVSSRLMSHVLSMRMEAKSGSTGSMASTLQSFESVRAFIGSATVISMVDLPFSLLFVSIIGLICPPLVLPLLVGIVFVLLYALAAQGKLHDLSSKTWEVSAQRNAMLIESLGSLETVKALRAESRLQRLWEKNSAFLSRTSAQLKLVSSSVSSVAMWAQNSVGVSIIVIGVYQIIQGDLTQGGLIASYMLSSRAMGPISQAAALLAQYHQSSTALSSLNEMMEKPTERDRQASFVNRPTIQGEITFDKVSLQYPDEMRTALRDVSITIRPGEKVALLGRIGSGKSTLNKLLLGLYQPSSGAVRLDGLDIRQMDPSQLRRYLGYVPQDVALFRGTLRENILATRVDRDVDDEVLLRALEISGLNGLVKQHPDGIDLQVGERGAMLSGGQRQSVAIARAVVHDPAILMLDEPTSAMDHASEEAFKKQLAGYVQGKTLMLVTHRTALLSLVERIIVMDNGQVVADGPRDQVVEALRRGQIGGAR</sequence>
<proteinExistence type="predicted"/>
<evidence type="ECO:0000256" key="6">
    <source>
        <dbReference type="ARBA" id="ARBA00022840"/>
    </source>
</evidence>
<evidence type="ECO:0000256" key="4">
    <source>
        <dbReference type="ARBA" id="ARBA00022692"/>
    </source>
</evidence>
<keyword evidence="6" id="KW-0067">ATP-binding</keyword>
<dbReference type="PROSITE" id="PS50893">
    <property type="entry name" value="ABC_TRANSPORTER_2"/>
    <property type="match status" value="1"/>
</dbReference>
<dbReference type="OrthoDB" id="9806127at2"/>
<reference evidence="13 14" key="1">
    <citation type="submission" date="2016-08" db="EMBL/GenBank/DDBJ databases">
        <authorList>
            <person name="Seilhamer J.J."/>
        </authorList>
    </citation>
    <scope>NUCLEOTIDE SEQUENCE [LARGE SCALE GENOMIC DNA]</scope>
    <source>
        <strain evidence="13 14">PH27A</strain>
    </source>
</reference>
<keyword evidence="5" id="KW-0547">Nucleotide-binding</keyword>
<dbReference type="Pfam" id="PF00664">
    <property type="entry name" value="ABC_membrane"/>
    <property type="match status" value="1"/>
</dbReference>
<dbReference type="SMART" id="SM00382">
    <property type="entry name" value="AAA"/>
    <property type="match status" value="1"/>
</dbReference>
<evidence type="ECO:0000259" key="11">
    <source>
        <dbReference type="PROSITE" id="PS50929"/>
    </source>
</evidence>
<comment type="subcellular location">
    <subcellularLocation>
        <location evidence="1">Cell membrane</location>
        <topology evidence="1">Multi-pass membrane protein</topology>
    </subcellularLocation>
</comment>
<dbReference type="Gene3D" id="3.90.70.10">
    <property type="entry name" value="Cysteine proteinases"/>
    <property type="match status" value="1"/>
</dbReference>
<comment type="caution">
    <text evidence="13">The sequence shown here is derived from an EMBL/GenBank/DDBJ whole genome shotgun (WGS) entry which is preliminary data.</text>
</comment>
<keyword evidence="4 9" id="KW-0812">Transmembrane</keyword>
<dbReference type="RefSeq" id="WP_069000045.1">
    <property type="nucleotide sequence ID" value="NZ_MDTQ01000001.1"/>
</dbReference>
<dbReference type="InterPro" id="IPR011527">
    <property type="entry name" value="ABC1_TM_dom"/>
</dbReference>
<dbReference type="PANTHER" id="PTHR24221:SF248">
    <property type="entry name" value="ABC TRANSPORTER TRANSMEMBRANE REGION"/>
    <property type="match status" value="1"/>
</dbReference>
<dbReference type="InterPro" id="IPR003593">
    <property type="entry name" value="AAA+_ATPase"/>
</dbReference>
<feature type="domain" description="Peptidase C39" evidence="12">
    <location>
        <begin position="12"/>
        <end position="137"/>
    </location>
</feature>
<keyword evidence="8 9" id="KW-0472">Membrane</keyword>
<keyword evidence="14" id="KW-1185">Reference proteome</keyword>
<dbReference type="SUPFAM" id="SSF52540">
    <property type="entry name" value="P-loop containing nucleoside triphosphate hydrolases"/>
    <property type="match status" value="1"/>
</dbReference>
<dbReference type="InterPro" id="IPR027417">
    <property type="entry name" value="P-loop_NTPase"/>
</dbReference>
<evidence type="ECO:0000256" key="8">
    <source>
        <dbReference type="ARBA" id="ARBA00023136"/>
    </source>
</evidence>
<dbReference type="InterPro" id="IPR036640">
    <property type="entry name" value="ABC1_TM_sf"/>
</dbReference>
<protein>
    <submittedName>
        <fullName evidence="13">ABC transporter</fullName>
    </submittedName>
</protein>
<evidence type="ECO:0000313" key="13">
    <source>
        <dbReference type="EMBL" id="ODC05023.1"/>
    </source>
</evidence>
<feature type="transmembrane region" description="Helical" evidence="9">
    <location>
        <begin position="278"/>
        <end position="302"/>
    </location>
</feature>
<feature type="domain" description="ABC transmembrane type-1" evidence="11">
    <location>
        <begin position="173"/>
        <end position="451"/>
    </location>
</feature>
<dbReference type="InterPro" id="IPR005074">
    <property type="entry name" value="Peptidase_C39"/>
</dbReference>
<dbReference type="Gene3D" id="3.40.50.300">
    <property type="entry name" value="P-loop containing nucleotide triphosphate hydrolases"/>
    <property type="match status" value="1"/>
</dbReference>
<evidence type="ECO:0000256" key="5">
    <source>
        <dbReference type="ARBA" id="ARBA00022741"/>
    </source>
</evidence>
<dbReference type="GO" id="GO:0016887">
    <property type="term" value="F:ATP hydrolysis activity"/>
    <property type="evidence" value="ECO:0007669"/>
    <property type="project" value="InterPro"/>
</dbReference>
<dbReference type="STRING" id="197479.BFW38_17270"/>
<dbReference type="PROSITE" id="PS50990">
    <property type="entry name" value="PEPTIDASE_C39"/>
    <property type="match status" value="1"/>
</dbReference>
<evidence type="ECO:0000313" key="14">
    <source>
        <dbReference type="Proteomes" id="UP000094291"/>
    </source>
</evidence>
<dbReference type="AlphaFoldDB" id="A0A1E2VDJ5"/>
<gene>
    <name evidence="13" type="ORF">BFW38_17270</name>
</gene>
<dbReference type="GO" id="GO:0006508">
    <property type="term" value="P:proteolysis"/>
    <property type="evidence" value="ECO:0007669"/>
    <property type="project" value="InterPro"/>
</dbReference>
<dbReference type="GO" id="GO:0005886">
    <property type="term" value="C:plasma membrane"/>
    <property type="evidence" value="ECO:0007669"/>
    <property type="project" value="UniProtKB-SubCell"/>
</dbReference>
<evidence type="ECO:0000256" key="9">
    <source>
        <dbReference type="SAM" id="Phobius"/>
    </source>
</evidence>
<dbReference type="PANTHER" id="PTHR24221">
    <property type="entry name" value="ATP-BINDING CASSETTE SUB-FAMILY B"/>
    <property type="match status" value="1"/>
</dbReference>